<evidence type="ECO:0000256" key="4">
    <source>
        <dbReference type="ARBA" id="ARBA00022723"/>
    </source>
</evidence>
<dbReference type="AlphaFoldDB" id="A0AA95SLT6"/>
<evidence type="ECO:0000313" key="13">
    <source>
        <dbReference type="Proteomes" id="UP001177769"/>
    </source>
</evidence>
<dbReference type="InterPro" id="IPR023828">
    <property type="entry name" value="Peptidase_S8_Ser-AS"/>
</dbReference>
<feature type="domain" description="PA" evidence="11">
    <location>
        <begin position="376"/>
        <end position="443"/>
    </location>
</feature>
<dbReference type="CDD" id="cd07477">
    <property type="entry name" value="Peptidases_S8_Subtilisin_subset"/>
    <property type="match status" value="1"/>
</dbReference>
<feature type="active site" description="Charge relay system" evidence="7 8">
    <location>
        <position position="153"/>
    </location>
</feature>
<dbReference type="InterPro" id="IPR034202">
    <property type="entry name" value="Subtilisin_Carlsberg-like"/>
</dbReference>
<dbReference type="InterPro" id="IPR000209">
    <property type="entry name" value="Peptidase_S8/S53_dom"/>
</dbReference>
<keyword evidence="5 8" id="KW-0378">Hydrolase</keyword>
<dbReference type="InterPro" id="IPR050131">
    <property type="entry name" value="Peptidase_S8_subtilisin-like"/>
</dbReference>
<evidence type="ECO:0000256" key="5">
    <source>
        <dbReference type="ARBA" id="ARBA00022801"/>
    </source>
</evidence>
<dbReference type="Gene3D" id="3.30.70.80">
    <property type="entry name" value="Peptidase S8 propeptide/proteinase inhibitor I9"/>
    <property type="match status" value="1"/>
</dbReference>
<evidence type="ECO:0000259" key="11">
    <source>
        <dbReference type="Pfam" id="PF02225"/>
    </source>
</evidence>
<dbReference type="GO" id="GO:0005615">
    <property type="term" value="C:extracellular space"/>
    <property type="evidence" value="ECO:0007669"/>
    <property type="project" value="TreeGrafter"/>
</dbReference>
<evidence type="ECO:0000256" key="1">
    <source>
        <dbReference type="ARBA" id="ARBA00011073"/>
    </source>
</evidence>
<feature type="domain" description="Peptidase S8/S53" evidence="10">
    <location>
        <begin position="148"/>
        <end position="358"/>
    </location>
</feature>
<dbReference type="InterPro" id="IPR036852">
    <property type="entry name" value="Peptidase_S8/S53_dom_sf"/>
</dbReference>
<evidence type="ECO:0000256" key="3">
    <source>
        <dbReference type="ARBA" id="ARBA00022670"/>
    </source>
</evidence>
<name>A0AA95SLT6_9BURK</name>
<dbReference type="PRINTS" id="PR00723">
    <property type="entry name" value="SUBTILISIN"/>
</dbReference>
<dbReference type="GO" id="GO:0046872">
    <property type="term" value="F:metal ion binding"/>
    <property type="evidence" value="ECO:0007669"/>
    <property type="project" value="UniProtKB-KW"/>
</dbReference>
<dbReference type="SUPFAM" id="SSF54897">
    <property type="entry name" value="Protease propeptides/inhibitors"/>
    <property type="match status" value="1"/>
</dbReference>
<keyword evidence="2" id="KW-0964">Secreted</keyword>
<dbReference type="InterPro" id="IPR022398">
    <property type="entry name" value="Peptidase_S8_His-AS"/>
</dbReference>
<dbReference type="PROSITE" id="PS00138">
    <property type="entry name" value="SUBTILASE_SER"/>
    <property type="match status" value="1"/>
</dbReference>
<dbReference type="PANTHER" id="PTHR43806">
    <property type="entry name" value="PEPTIDASE S8"/>
    <property type="match status" value="1"/>
</dbReference>
<accession>A0AA95SLT6</accession>
<evidence type="ECO:0000256" key="7">
    <source>
        <dbReference type="PIRSR" id="PIRSR615500-1"/>
    </source>
</evidence>
<keyword evidence="6 8" id="KW-0720">Serine protease</keyword>
<dbReference type="InterPro" id="IPR015500">
    <property type="entry name" value="Peptidase_S8_subtilisin-rel"/>
</dbReference>
<keyword evidence="3 8" id="KW-0645">Protease</keyword>
<dbReference type="Pfam" id="PF00082">
    <property type="entry name" value="Peptidase_S8"/>
    <property type="match status" value="2"/>
</dbReference>
<dbReference type="PROSITE" id="PS00137">
    <property type="entry name" value="SUBTILASE_HIS"/>
    <property type="match status" value="1"/>
</dbReference>
<dbReference type="KEGG" id="pais:PFX98_17210"/>
<proteinExistence type="inferred from homology"/>
<dbReference type="EMBL" id="CP116346">
    <property type="protein sequence ID" value="WIT10642.1"/>
    <property type="molecule type" value="Genomic_DNA"/>
</dbReference>
<dbReference type="PROSITE" id="PS51892">
    <property type="entry name" value="SUBTILASE"/>
    <property type="match status" value="1"/>
</dbReference>
<feature type="chain" id="PRO_5041723541" evidence="9">
    <location>
        <begin position="29"/>
        <end position="536"/>
    </location>
</feature>
<evidence type="ECO:0000256" key="9">
    <source>
        <dbReference type="SAM" id="SignalP"/>
    </source>
</evidence>
<keyword evidence="4" id="KW-0479">Metal-binding</keyword>
<dbReference type="InterPro" id="IPR037045">
    <property type="entry name" value="S8pro/Inhibitor_I9_sf"/>
</dbReference>
<evidence type="ECO:0000313" key="12">
    <source>
        <dbReference type="EMBL" id="WIT10642.1"/>
    </source>
</evidence>
<feature type="active site" description="Charge relay system" evidence="7 8">
    <location>
        <position position="470"/>
    </location>
</feature>
<dbReference type="Pfam" id="PF02225">
    <property type="entry name" value="PA"/>
    <property type="match status" value="1"/>
</dbReference>
<evidence type="ECO:0000256" key="6">
    <source>
        <dbReference type="ARBA" id="ARBA00022825"/>
    </source>
</evidence>
<organism evidence="12 13">
    <name type="scientific">Paucibacter sediminis</name>
    <dbReference type="NCBI Taxonomy" id="3019553"/>
    <lineage>
        <taxon>Bacteria</taxon>
        <taxon>Pseudomonadati</taxon>
        <taxon>Pseudomonadota</taxon>
        <taxon>Betaproteobacteria</taxon>
        <taxon>Burkholderiales</taxon>
        <taxon>Sphaerotilaceae</taxon>
        <taxon>Roseateles</taxon>
    </lineage>
</organism>
<dbReference type="PANTHER" id="PTHR43806:SF11">
    <property type="entry name" value="CEREVISIN-RELATED"/>
    <property type="match status" value="1"/>
</dbReference>
<evidence type="ECO:0000259" key="10">
    <source>
        <dbReference type="Pfam" id="PF00082"/>
    </source>
</evidence>
<protein>
    <submittedName>
        <fullName evidence="12">S8 family serine peptidase</fullName>
    </submittedName>
</protein>
<dbReference type="GO" id="GO:0004252">
    <property type="term" value="F:serine-type endopeptidase activity"/>
    <property type="evidence" value="ECO:0007669"/>
    <property type="project" value="UniProtKB-UniRule"/>
</dbReference>
<feature type="active site" description="Charge relay system" evidence="7 8">
    <location>
        <position position="190"/>
    </location>
</feature>
<dbReference type="InterPro" id="IPR003137">
    <property type="entry name" value="PA_domain"/>
</dbReference>
<sequence>MSMLNKLSTIQSATTLLVLALSTSAALAAAPAPDAMIVAYKAGKAAAVRAEVLNAGGKIVRELGRASAFAVRLPAAGVAALQASASVDFVEPDVERRLLGVPSRTMEGMVQPQSAVLDEVTSGTEVLPYGIKMTQSMWVSDGLTGNRKLCIVDSGIDRNHPDLARNFTNGNVSGDNLSGSGTWDSDENAHGTHVAGTIAAEGNNGLGVWGVNRSALLKLHIAKVFDATGSASSSTVMEAVARCADAGANIISMSLGGGDPSQAERRVFRALLNEGVLTIAAAGNDGDTSTSYPAGYEEVMSVAALDANKAHAAFSQVNNDVEIAAPGVAVLSTIPPNLESLGQLSVAGTGYAAAAMTGSPRLSATAALYDFGLGTANDAGAAGKVCLIKRGLVSFAEKVTRCQLSGGVAAVVYNNRPGMLFGTLGGAPTTIPSIGTTDTTGAVLMGLTGQAATVSVVPDPAEYAYFNGTSMATPHVSGVAALVWSHFPTCSAKQIRQVLNASAMELGKPGKDAEFGFGLVQAKAAYDRLAQTGCGN</sequence>
<dbReference type="RefSeq" id="WP_285231716.1">
    <property type="nucleotide sequence ID" value="NZ_CP116346.1"/>
</dbReference>
<comment type="similarity">
    <text evidence="1 8">Belongs to the peptidase S8 family.</text>
</comment>
<keyword evidence="13" id="KW-1185">Reference proteome</keyword>
<gene>
    <name evidence="12" type="ORF">PFX98_17210</name>
</gene>
<keyword evidence="2" id="KW-0134">Cell wall</keyword>
<reference evidence="12" key="1">
    <citation type="submission" date="2023-01" db="EMBL/GenBank/DDBJ databases">
        <title>Whole genome sequence of Paucibacter sp. S2-9 isolated from pond sediment.</title>
        <authorList>
            <person name="Jung J.Y."/>
        </authorList>
    </citation>
    <scope>NUCLEOTIDE SEQUENCE</scope>
    <source>
        <strain evidence="12">S2-9</strain>
    </source>
</reference>
<dbReference type="Proteomes" id="UP001177769">
    <property type="component" value="Chromosome"/>
</dbReference>
<keyword evidence="9" id="KW-0732">Signal</keyword>
<dbReference type="SUPFAM" id="SSF52743">
    <property type="entry name" value="Subtilisin-like"/>
    <property type="match status" value="1"/>
</dbReference>
<feature type="signal peptide" evidence="9">
    <location>
        <begin position="1"/>
        <end position="28"/>
    </location>
</feature>
<evidence type="ECO:0000256" key="8">
    <source>
        <dbReference type="PROSITE-ProRule" id="PRU01240"/>
    </source>
</evidence>
<feature type="domain" description="Peptidase S8/S53" evidence="10">
    <location>
        <begin position="450"/>
        <end position="518"/>
    </location>
</feature>
<dbReference type="Gene3D" id="3.40.50.200">
    <property type="entry name" value="Peptidase S8/S53 domain"/>
    <property type="match status" value="2"/>
</dbReference>
<dbReference type="GO" id="GO:0006508">
    <property type="term" value="P:proteolysis"/>
    <property type="evidence" value="ECO:0007669"/>
    <property type="project" value="UniProtKB-KW"/>
</dbReference>
<evidence type="ECO:0000256" key="2">
    <source>
        <dbReference type="ARBA" id="ARBA00022512"/>
    </source>
</evidence>